<dbReference type="EMBL" id="CP002547">
    <property type="protein sequence ID" value="ADY54560.1"/>
    <property type="molecule type" value="Genomic_DNA"/>
</dbReference>
<comment type="subunit">
    <text evidence="5">Homodimer.</text>
</comment>
<dbReference type="InterPro" id="IPR011761">
    <property type="entry name" value="ATP-grasp"/>
</dbReference>
<dbReference type="Gene3D" id="3.30.470.20">
    <property type="entry name" value="ATP-grasp fold, B domain"/>
    <property type="match status" value="2"/>
</dbReference>
<dbReference type="InterPro" id="IPR013221">
    <property type="entry name" value="Mur_ligase_cen"/>
</dbReference>
<dbReference type="InterPro" id="IPR036615">
    <property type="entry name" value="Mur_ligase_C_dom_sf"/>
</dbReference>
<dbReference type="Proteomes" id="UP000007488">
    <property type="component" value="Chromosome"/>
</dbReference>
<dbReference type="HOGENOM" id="CLU_016806_0_0_9"/>
<comment type="function">
    <text evidence="2">Catalyzes the ATP-dependent polymerization of arginine and aspartate to multi-L-arginyl-poly-L-aspartic acid (cyanophycin; a water-insoluble reserve polymer).</text>
</comment>
<feature type="coiled-coil region" evidence="16">
    <location>
        <begin position="122"/>
        <end position="156"/>
    </location>
</feature>
<evidence type="ECO:0000256" key="16">
    <source>
        <dbReference type="SAM" id="Coils"/>
    </source>
</evidence>
<dbReference type="GO" id="GO:0046872">
    <property type="term" value="F:metal ion binding"/>
    <property type="evidence" value="ECO:0007669"/>
    <property type="project" value="InterPro"/>
</dbReference>
<dbReference type="InterPro" id="IPR044019">
    <property type="entry name" value="Cyanophycin_syn_N"/>
</dbReference>
<sequence length="875" mass="96558">MRIIQVNAIEGPNYFHHKPVIRGIVMIPKEKRKTTDQIDGFNERLLQAIPTLAEHSCSRGRKGGFIERIREGTLLGHVLEHVAIEMLNLAGERVSYGKTTTLDEKKGEYEVVFVYHSRKAAIEALKMACQNLNLILDQKEINLQKEINKLVSLIEESKYGPSTASIVDECVGRGIPVQRLSENGLLQLGYGFRQQKIWASMSGETSCVGVDISCDKGLARQILSDAGIPVPQGKVVETEGELKQYFRELGQAVVIKPCGGNQGKGVSTNIKTEAEALIAFRLAKSYGSGVIVERYVKGLNYRFLIVGNKMVACARRVPPFITGDGTSTIKELVMKENSLSMRQEGHSGYLSKIAIDPIVVFELKRKGLSLESILTKNKKIFLRESANLSTGGIAVDVTEEVHPDNAQLAVWSAKAIGLDIAGVDFNCEDIKKSYLEKGGAVLEVNASPGLRMHLRPSTGKQRDVGAEIVDRLFPEGNGRIPIIAVTGTNGKTTVVRMINKVLLENMVRVGMTSSEGVFINDKLLVTGDMTGPQSAQIVLRHPDVQAAVLETARGGILRAGLAYDYADVAVITNVSDDHLGQYGIETVEEMAKVKMLVAERVNKYGYVVLNADDPIVAGFDKRTEAKVIYFSLDPANRKLCKHIALGGTGIFVDKNQIKLGQGFDVQQICKIQNIPLTWSGKAKHNIENILAAIGACWALGYSASQMRKSLKKFGSENKDNYGRLEYYEVNGVTIILDYAHNCAGLKEAISTLRQIKKRRIIGCIGLPGDRRNEMVKKYARIAAQGFDDIFIKEDLCKRGRQTGEIAEILHNELIKAGFQEKNLKKVLDEKESFRQAISQAEPGDIVVVFFEKAEPLRRIIKEASEDRQKKGAYQL</sequence>
<dbReference type="InterPro" id="IPR036565">
    <property type="entry name" value="Mur-like_cat_sf"/>
</dbReference>
<keyword evidence="9 18" id="KW-0436">Ligase</keyword>
<gene>
    <name evidence="18" type="ordered locus">Sgly_0189</name>
</gene>
<dbReference type="SMART" id="SM01209">
    <property type="entry name" value="GARS_A"/>
    <property type="match status" value="1"/>
</dbReference>
<evidence type="ECO:0000259" key="17">
    <source>
        <dbReference type="PROSITE" id="PS50975"/>
    </source>
</evidence>
<comment type="catalytic activity">
    <reaction evidence="14">
        <text>[L-4-(L-arginin-2-N-yl)aspartate](n) + L-aspartate + ATP = [L-4-(L-arginin-2-N-yl)aspartate](n)-L-aspartate + ADP + phosphate + H(+)</text>
        <dbReference type="Rhea" id="RHEA:13277"/>
        <dbReference type="Rhea" id="RHEA-COMP:13728"/>
        <dbReference type="Rhea" id="RHEA-COMP:13733"/>
        <dbReference type="ChEBI" id="CHEBI:15378"/>
        <dbReference type="ChEBI" id="CHEBI:29991"/>
        <dbReference type="ChEBI" id="CHEBI:30616"/>
        <dbReference type="ChEBI" id="CHEBI:43474"/>
        <dbReference type="ChEBI" id="CHEBI:137986"/>
        <dbReference type="ChEBI" id="CHEBI:137990"/>
        <dbReference type="ChEBI" id="CHEBI:456216"/>
        <dbReference type="EC" id="6.3.2.29"/>
    </reaction>
</comment>
<evidence type="ECO:0000256" key="7">
    <source>
        <dbReference type="ARBA" id="ARBA00013005"/>
    </source>
</evidence>
<dbReference type="PANTHER" id="PTHR23135:SF18">
    <property type="entry name" value="CYANOPHYCIN SYNTHETASE"/>
    <property type="match status" value="1"/>
</dbReference>
<dbReference type="NCBIfam" id="TIGR02068">
    <property type="entry name" value="cya_phycin_syn"/>
    <property type="match status" value="1"/>
</dbReference>
<dbReference type="Pfam" id="PF08245">
    <property type="entry name" value="Mur_ligase_M"/>
    <property type="match status" value="1"/>
</dbReference>
<keyword evidence="16" id="KW-0175">Coiled coil</keyword>
<dbReference type="EC" id="6.3.2.30" evidence="6"/>
<comment type="cofactor">
    <cofactor evidence="1">
        <name>Mn(2+)</name>
        <dbReference type="ChEBI" id="CHEBI:29035"/>
    </cofactor>
</comment>
<evidence type="ECO:0000256" key="8">
    <source>
        <dbReference type="ARBA" id="ARBA00022036"/>
    </source>
</evidence>
<evidence type="ECO:0000256" key="12">
    <source>
        <dbReference type="ARBA" id="ARBA00031353"/>
    </source>
</evidence>
<evidence type="ECO:0000256" key="11">
    <source>
        <dbReference type="ARBA" id="ARBA00022840"/>
    </source>
</evidence>
<dbReference type="Pfam" id="PF02875">
    <property type="entry name" value="Mur_ligase_C"/>
    <property type="match status" value="1"/>
</dbReference>
<dbReference type="Gene3D" id="3.90.190.20">
    <property type="entry name" value="Mur ligase, C-terminal domain"/>
    <property type="match status" value="1"/>
</dbReference>
<dbReference type="InterPro" id="IPR011810">
    <property type="entry name" value="Cya_phycin_syn"/>
</dbReference>
<evidence type="ECO:0000256" key="9">
    <source>
        <dbReference type="ARBA" id="ARBA00022598"/>
    </source>
</evidence>
<comment type="catalytic activity">
    <reaction evidence="13">
        <text>[L-4-(L-arginin-2-N-yl)aspartate](n)-L-aspartate + L-arginine + ATP = [L-4-(L-arginin-2-N-yl)aspartate](n+1) + ADP + phosphate + H(+)</text>
        <dbReference type="Rhea" id="RHEA:23888"/>
        <dbReference type="Rhea" id="RHEA-COMP:13732"/>
        <dbReference type="Rhea" id="RHEA-COMP:13733"/>
        <dbReference type="ChEBI" id="CHEBI:15378"/>
        <dbReference type="ChEBI" id="CHEBI:30616"/>
        <dbReference type="ChEBI" id="CHEBI:32682"/>
        <dbReference type="ChEBI" id="CHEBI:43474"/>
        <dbReference type="ChEBI" id="CHEBI:137986"/>
        <dbReference type="ChEBI" id="CHEBI:137990"/>
        <dbReference type="ChEBI" id="CHEBI:456216"/>
        <dbReference type="EC" id="6.3.2.30"/>
    </reaction>
</comment>
<keyword evidence="11 15" id="KW-0067">ATP-binding</keyword>
<dbReference type="KEGG" id="sgy:Sgly_0189"/>
<dbReference type="SUPFAM" id="SSF53623">
    <property type="entry name" value="MurD-like peptide ligases, catalytic domain"/>
    <property type="match status" value="1"/>
</dbReference>
<dbReference type="RefSeq" id="WP_013623431.1">
    <property type="nucleotide sequence ID" value="NC_015172.1"/>
</dbReference>
<reference evidence="19" key="2">
    <citation type="submission" date="2011-02" db="EMBL/GenBank/DDBJ databases">
        <title>The complete genome of Syntrophobotulus glycolicus DSM 8271.</title>
        <authorList>
            <person name="Lucas S."/>
            <person name="Copeland A."/>
            <person name="Lapidus A."/>
            <person name="Bruce D."/>
            <person name="Goodwin L."/>
            <person name="Pitluck S."/>
            <person name="Kyrpides N."/>
            <person name="Mavromatis K."/>
            <person name="Pagani I."/>
            <person name="Ivanova N."/>
            <person name="Mikhailova N."/>
            <person name="Chertkov O."/>
            <person name="Held B."/>
            <person name="Detter J.C."/>
            <person name="Tapia R."/>
            <person name="Han C."/>
            <person name="Land M."/>
            <person name="Hauser L."/>
            <person name="Markowitz V."/>
            <person name="Cheng J.-F."/>
            <person name="Hugenholtz P."/>
            <person name="Woyke T."/>
            <person name="Wu D."/>
            <person name="Spring S."/>
            <person name="Schroeder M."/>
            <person name="Brambilla E."/>
            <person name="Klenk H.-P."/>
            <person name="Eisen J.A."/>
        </authorList>
    </citation>
    <scope>NUCLEOTIDE SEQUENCE [LARGE SCALE GENOMIC DNA]</scope>
    <source>
        <strain evidence="19">DSM 8271 / FlGlyR</strain>
    </source>
</reference>
<dbReference type="eggNOG" id="COG0769">
    <property type="taxonomic scope" value="Bacteria"/>
</dbReference>
<organism evidence="18 19">
    <name type="scientific">Syntrophobotulus glycolicus (strain DSM 8271 / FlGlyR)</name>
    <dbReference type="NCBI Taxonomy" id="645991"/>
    <lineage>
        <taxon>Bacteria</taxon>
        <taxon>Bacillati</taxon>
        <taxon>Bacillota</taxon>
        <taxon>Clostridia</taxon>
        <taxon>Eubacteriales</taxon>
        <taxon>Desulfitobacteriaceae</taxon>
        <taxon>Syntrophobotulus</taxon>
    </lineage>
</organism>
<dbReference type="STRING" id="645991.Sgly_0189"/>
<dbReference type="Gene3D" id="3.40.1190.10">
    <property type="entry name" value="Mur-like, catalytic domain"/>
    <property type="match status" value="1"/>
</dbReference>
<protein>
    <recommendedName>
        <fullName evidence="8">Cyanophycin synthetase</fullName>
        <ecNumber evidence="7">6.3.2.29</ecNumber>
        <ecNumber evidence="6">6.3.2.30</ecNumber>
    </recommendedName>
    <alternativeName>
        <fullName evidence="12">Cyanophycin synthase</fullName>
    </alternativeName>
</protein>
<evidence type="ECO:0000313" key="19">
    <source>
        <dbReference type="Proteomes" id="UP000007488"/>
    </source>
</evidence>
<dbReference type="EC" id="6.3.2.29" evidence="7"/>
<evidence type="ECO:0000256" key="14">
    <source>
        <dbReference type="ARBA" id="ARBA00048425"/>
    </source>
</evidence>
<keyword evidence="19" id="KW-1185">Reference proteome</keyword>
<dbReference type="PANTHER" id="PTHR23135">
    <property type="entry name" value="MUR LIGASE FAMILY MEMBER"/>
    <property type="match status" value="1"/>
</dbReference>
<evidence type="ECO:0000313" key="18">
    <source>
        <dbReference type="EMBL" id="ADY54560.1"/>
    </source>
</evidence>
<dbReference type="GO" id="GO:0071161">
    <property type="term" value="F:cyanophycin synthetase activity (L-arginine-adding)"/>
    <property type="evidence" value="ECO:0007669"/>
    <property type="project" value="UniProtKB-EC"/>
</dbReference>
<dbReference type="GO" id="GO:0005524">
    <property type="term" value="F:ATP binding"/>
    <property type="evidence" value="ECO:0007669"/>
    <property type="project" value="UniProtKB-UniRule"/>
</dbReference>
<accession>F0SW74</accession>
<dbReference type="OrthoDB" id="9803907at2"/>
<dbReference type="InterPro" id="IPR013651">
    <property type="entry name" value="ATP-grasp_RimK-type"/>
</dbReference>
<evidence type="ECO:0000256" key="3">
    <source>
        <dbReference type="ARBA" id="ARBA00004752"/>
    </source>
</evidence>
<evidence type="ECO:0000256" key="1">
    <source>
        <dbReference type="ARBA" id="ARBA00001936"/>
    </source>
</evidence>
<dbReference type="Pfam" id="PF01071">
    <property type="entry name" value="GARS_A"/>
    <property type="match status" value="1"/>
</dbReference>
<evidence type="ECO:0000256" key="5">
    <source>
        <dbReference type="ARBA" id="ARBA00011738"/>
    </source>
</evidence>
<evidence type="ECO:0000256" key="6">
    <source>
        <dbReference type="ARBA" id="ARBA00012968"/>
    </source>
</evidence>
<dbReference type="Pfam" id="PF08443">
    <property type="entry name" value="RimK"/>
    <property type="match status" value="1"/>
</dbReference>
<evidence type="ECO:0000256" key="2">
    <source>
        <dbReference type="ARBA" id="ARBA00003184"/>
    </source>
</evidence>
<dbReference type="PROSITE" id="PS50975">
    <property type="entry name" value="ATP_GRASP"/>
    <property type="match status" value="1"/>
</dbReference>
<name>F0SW74_SYNGF</name>
<dbReference type="SUPFAM" id="SSF53244">
    <property type="entry name" value="MurD-like peptide ligases, peptide-binding domain"/>
    <property type="match status" value="1"/>
</dbReference>
<dbReference type="NCBIfam" id="NF010623">
    <property type="entry name" value="PRK14016.1"/>
    <property type="match status" value="1"/>
</dbReference>
<dbReference type="GO" id="GO:0071160">
    <property type="term" value="F:cyanophycin synthetase activity (L-aspartate-adding)"/>
    <property type="evidence" value="ECO:0007669"/>
    <property type="project" value="UniProtKB-EC"/>
</dbReference>
<dbReference type="InterPro" id="IPR004101">
    <property type="entry name" value="Mur_ligase_C"/>
</dbReference>
<dbReference type="Pfam" id="PF18921">
    <property type="entry name" value="Cyanophycin_syn"/>
    <property type="match status" value="1"/>
</dbReference>
<dbReference type="SUPFAM" id="SSF56059">
    <property type="entry name" value="Glutathione synthetase ATP-binding domain-like"/>
    <property type="match status" value="1"/>
</dbReference>
<keyword evidence="10 15" id="KW-0547">Nucleotide-binding</keyword>
<evidence type="ECO:0000256" key="13">
    <source>
        <dbReference type="ARBA" id="ARBA00048094"/>
    </source>
</evidence>
<reference evidence="18 19" key="1">
    <citation type="journal article" date="2011" name="Stand. Genomic Sci.">
        <title>Complete genome sequence of Syntrophobotulus glycolicus type strain (FlGlyR).</title>
        <authorList>
            <person name="Han C."/>
            <person name="Mwirichia R."/>
            <person name="Chertkov O."/>
            <person name="Held B."/>
            <person name="Lapidus A."/>
            <person name="Nolan M."/>
            <person name="Lucas S."/>
            <person name="Hammon N."/>
            <person name="Deshpande S."/>
            <person name="Cheng J.F."/>
            <person name="Tapia R."/>
            <person name="Goodwin L."/>
            <person name="Pitluck S."/>
            <person name="Huntemann M."/>
            <person name="Liolios K."/>
            <person name="Ivanova N."/>
            <person name="Pagani I."/>
            <person name="Mavromatis K."/>
            <person name="Ovchinikova G."/>
            <person name="Pati A."/>
            <person name="Chen A."/>
            <person name="Palaniappan K."/>
            <person name="Land M."/>
            <person name="Hauser L."/>
            <person name="Brambilla E.M."/>
            <person name="Rohde M."/>
            <person name="Spring S."/>
            <person name="Sikorski J."/>
            <person name="Goker M."/>
            <person name="Woyke T."/>
            <person name="Bristow J."/>
            <person name="Eisen J.A."/>
            <person name="Markowitz V."/>
            <person name="Hugenholtz P."/>
            <person name="Kyrpides N.C."/>
            <person name="Klenk H.P."/>
            <person name="Detter J.C."/>
        </authorList>
    </citation>
    <scope>NUCLEOTIDE SEQUENCE [LARGE SCALE GENOMIC DNA]</scope>
    <source>
        <strain evidence="19">DSM 8271 / FlGlyR</strain>
    </source>
</reference>
<evidence type="ECO:0000256" key="10">
    <source>
        <dbReference type="ARBA" id="ARBA00022741"/>
    </source>
</evidence>
<dbReference type="InterPro" id="IPR020561">
    <property type="entry name" value="PRibGlycinamid_synth_ATP-grasp"/>
</dbReference>
<comment type="pathway">
    <text evidence="3">Cell wall biogenesis; peptidoglycan biosynthesis.</text>
</comment>
<evidence type="ECO:0000256" key="15">
    <source>
        <dbReference type="PROSITE-ProRule" id="PRU00409"/>
    </source>
</evidence>
<dbReference type="AlphaFoldDB" id="F0SW74"/>
<evidence type="ECO:0000256" key="4">
    <source>
        <dbReference type="ARBA" id="ARBA00009060"/>
    </source>
</evidence>
<comment type="similarity">
    <text evidence="4">In the C-terminal section; belongs to the MurCDEF family.</text>
</comment>
<dbReference type="eggNOG" id="COG0189">
    <property type="taxonomic scope" value="Bacteria"/>
</dbReference>
<proteinExistence type="inferred from homology"/>
<feature type="domain" description="ATP-grasp" evidence="17">
    <location>
        <begin position="220"/>
        <end position="473"/>
    </location>
</feature>